<dbReference type="PANTHER" id="PTHR43289:SF6">
    <property type="entry name" value="SERINE_THREONINE-PROTEIN KINASE NEKL-3"/>
    <property type="match status" value="1"/>
</dbReference>
<dbReference type="InterPro" id="IPR005543">
    <property type="entry name" value="PASTA_dom"/>
</dbReference>
<evidence type="ECO:0000256" key="6">
    <source>
        <dbReference type="ARBA" id="ARBA00022777"/>
    </source>
</evidence>
<keyword evidence="5 10" id="KW-0547">Nucleotide-binding</keyword>
<evidence type="ECO:0000256" key="10">
    <source>
        <dbReference type="PROSITE-ProRule" id="PRU10141"/>
    </source>
</evidence>
<evidence type="ECO:0000256" key="8">
    <source>
        <dbReference type="ARBA" id="ARBA00047899"/>
    </source>
</evidence>
<keyword evidence="3" id="KW-0808">Transferase</keyword>
<dbReference type="SMART" id="SM00740">
    <property type="entry name" value="PASTA"/>
    <property type="match status" value="4"/>
</dbReference>
<comment type="catalytic activity">
    <reaction evidence="8">
        <text>L-threonyl-[protein] + ATP = O-phospho-L-threonyl-[protein] + ADP + H(+)</text>
        <dbReference type="Rhea" id="RHEA:46608"/>
        <dbReference type="Rhea" id="RHEA-COMP:11060"/>
        <dbReference type="Rhea" id="RHEA-COMP:11605"/>
        <dbReference type="ChEBI" id="CHEBI:15378"/>
        <dbReference type="ChEBI" id="CHEBI:30013"/>
        <dbReference type="ChEBI" id="CHEBI:30616"/>
        <dbReference type="ChEBI" id="CHEBI:61977"/>
        <dbReference type="ChEBI" id="CHEBI:456216"/>
        <dbReference type="EC" id="2.7.11.1"/>
    </reaction>
</comment>
<feature type="domain" description="PASTA" evidence="14">
    <location>
        <begin position="631"/>
        <end position="696"/>
    </location>
</feature>
<feature type="binding site" evidence="10">
    <location>
        <position position="94"/>
    </location>
    <ligand>
        <name>ATP</name>
        <dbReference type="ChEBI" id="CHEBI:30616"/>
    </ligand>
</feature>
<evidence type="ECO:0000256" key="5">
    <source>
        <dbReference type="ARBA" id="ARBA00022741"/>
    </source>
</evidence>
<dbReference type="EC" id="2.7.11.1" evidence="1"/>
<evidence type="ECO:0000256" key="9">
    <source>
        <dbReference type="ARBA" id="ARBA00048679"/>
    </source>
</evidence>
<evidence type="ECO:0000256" key="12">
    <source>
        <dbReference type="SAM" id="Phobius"/>
    </source>
</evidence>
<dbReference type="Proteomes" id="UP001434337">
    <property type="component" value="Chromosome"/>
</dbReference>
<comment type="catalytic activity">
    <reaction evidence="9">
        <text>L-seryl-[protein] + ATP = O-phospho-L-seryl-[protein] + ADP + H(+)</text>
        <dbReference type="Rhea" id="RHEA:17989"/>
        <dbReference type="Rhea" id="RHEA-COMP:9863"/>
        <dbReference type="Rhea" id="RHEA-COMP:11604"/>
        <dbReference type="ChEBI" id="CHEBI:15378"/>
        <dbReference type="ChEBI" id="CHEBI:29999"/>
        <dbReference type="ChEBI" id="CHEBI:30616"/>
        <dbReference type="ChEBI" id="CHEBI:83421"/>
        <dbReference type="ChEBI" id="CHEBI:456216"/>
        <dbReference type="EC" id="2.7.11.1"/>
    </reaction>
</comment>
<dbReference type="PROSITE" id="PS00108">
    <property type="entry name" value="PROTEIN_KINASE_ST"/>
    <property type="match status" value="1"/>
</dbReference>
<evidence type="ECO:0000256" key="4">
    <source>
        <dbReference type="ARBA" id="ARBA00022737"/>
    </source>
</evidence>
<dbReference type="InterPro" id="IPR000719">
    <property type="entry name" value="Prot_kinase_dom"/>
</dbReference>
<keyword evidence="4" id="KW-0677">Repeat</keyword>
<keyword evidence="16" id="KW-1185">Reference proteome</keyword>
<dbReference type="EMBL" id="CP115965">
    <property type="protein sequence ID" value="WZW98092.1"/>
    <property type="molecule type" value="Genomic_DNA"/>
</dbReference>
<dbReference type="CDD" id="cd06577">
    <property type="entry name" value="PASTA_pknB"/>
    <property type="match status" value="4"/>
</dbReference>
<feature type="domain" description="PASTA" evidence="14">
    <location>
        <begin position="488"/>
        <end position="560"/>
    </location>
</feature>
<dbReference type="Pfam" id="PF00069">
    <property type="entry name" value="Pkinase"/>
    <property type="match status" value="1"/>
</dbReference>
<dbReference type="NCBIfam" id="NF033483">
    <property type="entry name" value="PknB_PASTA_kin"/>
    <property type="match status" value="1"/>
</dbReference>
<feature type="domain" description="Protein kinase" evidence="13">
    <location>
        <begin position="65"/>
        <end position="333"/>
    </location>
</feature>
<dbReference type="InterPro" id="IPR008271">
    <property type="entry name" value="Ser/Thr_kinase_AS"/>
</dbReference>
<evidence type="ECO:0000256" key="1">
    <source>
        <dbReference type="ARBA" id="ARBA00012513"/>
    </source>
</evidence>
<dbReference type="SMART" id="SM00220">
    <property type="entry name" value="S_TKc"/>
    <property type="match status" value="1"/>
</dbReference>
<protein>
    <recommendedName>
        <fullName evidence="1">non-specific serine/threonine protein kinase</fullName>
        <ecNumber evidence="1">2.7.11.1</ecNumber>
    </recommendedName>
</protein>
<evidence type="ECO:0000256" key="2">
    <source>
        <dbReference type="ARBA" id="ARBA00022527"/>
    </source>
</evidence>
<feature type="compositionally biased region" description="Acidic residues" evidence="11">
    <location>
        <begin position="1"/>
        <end position="12"/>
    </location>
</feature>
<keyword evidence="12" id="KW-0472">Membrane</keyword>
<evidence type="ECO:0000259" key="14">
    <source>
        <dbReference type="PROSITE" id="PS51178"/>
    </source>
</evidence>
<feature type="domain" description="PASTA" evidence="14">
    <location>
        <begin position="419"/>
        <end position="487"/>
    </location>
</feature>
<dbReference type="SUPFAM" id="SSF56112">
    <property type="entry name" value="Protein kinase-like (PK-like)"/>
    <property type="match status" value="1"/>
</dbReference>
<evidence type="ECO:0000256" key="11">
    <source>
        <dbReference type="SAM" id="MobiDB-lite"/>
    </source>
</evidence>
<feature type="compositionally biased region" description="Polar residues" evidence="11">
    <location>
        <begin position="699"/>
        <end position="709"/>
    </location>
</feature>
<accession>A0ABZ3C5M4</accession>
<feature type="region of interest" description="Disordered" evidence="11">
    <location>
        <begin position="698"/>
        <end position="719"/>
    </location>
</feature>
<evidence type="ECO:0000313" key="16">
    <source>
        <dbReference type="Proteomes" id="UP001434337"/>
    </source>
</evidence>
<feature type="transmembrane region" description="Helical" evidence="12">
    <location>
        <begin position="392"/>
        <end position="414"/>
    </location>
</feature>
<dbReference type="InterPro" id="IPR017441">
    <property type="entry name" value="Protein_kinase_ATP_BS"/>
</dbReference>
<feature type="domain" description="PASTA" evidence="14">
    <location>
        <begin position="561"/>
        <end position="630"/>
    </location>
</feature>
<feature type="region of interest" description="Disordered" evidence="11">
    <location>
        <begin position="1"/>
        <end position="58"/>
    </location>
</feature>
<reference evidence="15 16" key="1">
    <citation type="journal article" date="2023" name="Environ Microbiome">
        <title>A coral-associated actinobacterium mitigates coral bleaching under heat stress.</title>
        <authorList>
            <person name="Li J."/>
            <person name="Zou Y."/>
            <person name="Li Q."/>
            <person name="Zhang J."/>
            <person name="Bourne D.G."/>
            <person name="Lyu Y."/>
            <person name="Liu C."/>
            <person name="Zhang S."/>
        </authorList>
    </citation>
    <scope>NUCLEOTIDE SEQUENCE [LARGE SCALE GENOMIC DNA]</scope>
    <source>
        <strain evidence="15 16">SCSIO 13291</strain>
    </source>
</reference>
<dbReference type="Gene3D" id="3.30.200.20">
    <property type="entry name" value="Phosphorylase Kinase, domain 1"/>
    <property type="match status" value="1"/>
</dbReference>
<gene>
    <name evidence="15" type="primary">pknB</name>
    <name evidence="15" type="ORF">PCC79_14530</name>
</gene>
<keyword evidence="7 10" id="KW-0067">ATP-binding</keyword>
<dbReference type="Gene3D" id="1.10.510.10">
    <property type="entry name" value="Transferase(Phosphotransferase) domain 1"/>
    <property type="match status" value="1"/>
</dbReference>
<evidence type="ECO:0000259" key="13">
    <source>
        <dbReference type="PROSITE" id="PS50011"/>
    </source>
</evidence>
<name>A0ABZ3C5M4_9ACTN</name>
<evidence type="ECO:0000256" key="3">
    <source>
        <dbReference type="ARBA" id="ARBA00022679"/>
    </source>
</evidence>
<sequence>MTDEQMSDDQWSEESTRAEAGEVTEATQAFPAGDEVAATRAMPPAGPPYSPHTPAAEPRILGGRYQLGKVIGRGGMAVVSQARDTRLGRDVAVKELRLDLASDPTFQTRFRREAQAAAGLNHPNIVSVYDTGEDEDPRTGVAVPYIVMELVPGRTLREILREGRPILPRRALEFTQGVLDALSYSHKAGIIHRDIKPANVMLTPTGVIKVMDFGIARAVSDTSSTMTQTAAVIGTAQYLSPEQARGETVDARSDIYSAGCLMYELLVGRPPFQGDSPVSVAYQHVRETPKAPSELDAEVTAPMDAVVLRALAKEPDARYQTAAEMRDDIGRILGGQRVKATLPPPVAPMVAAAVPPMATAMVPLTSPTSAPSATETTMTGSMEPVGERRRRAVIGWTVGILLVLVAAVAAFLLINRDTGPVTVAVPSGLLTQTQAVAEARLDEAGLEAAVTTVQGPDDATVGTVTQVNPVSGTVVPEGSVVTLTVNAGPERAEIPDGLEGLLYEEARQRLLDAGFPNVGQTPAAEDDAPADTPAGTVLSVSPSPGTSVATSAQVTLTVVMTERAAIPDGLVDMSFDDAVAALGEAGFTNVNRAVATSEPADAAPDVVTAVSPAAGEVVATSSSITLTVTTGAATVPTLRGSTFEDAAQRLADLGFTDVTTRNAAASEDLVGYVMYTEPEANSKVAKSSRVVLVVGVAGTSASPTASTPPVDSPSPEPTG</sequence>
<proteinExistence type="predicted"/>
<keyword evidence="2" id="KW-0723">Serine/threonine-protein kinase</keyword>
<keyword evidence="12" id="KW-0812">Transmembrane</keyword>
<dbReference type="GO" id="GO:0016301">
    <property type="term" value="F:kinase activity"/>
    <property type="evidence" value="ECO:0007669"/>
    <property type="project" value="UniProtKB-KW"/>
</dbReference>
<dbReference type="PROSITE" id="PS50011">
    <property type="entry name" value="PROTEIN_KINASE_DOM"/>
    <property type="match status" value="1"/>
</dbReference>
<dbReference type="CDD" id="cd14014">
    <property type="entry name" value="STKc_PknB_like"/>
    <property type="match status" value="1"/>
</dbReference>
<dbReference type="PROSITE" id="PS00107">
    <property type="entry name" value="PROTEIN_KINASE_ATP"/>
    <property type="match status" value="1"/>
</dbReference>
<dbReference type="Gene3D" id="3.30.10.20">
    <property type="match status" value="4"/>
</dbReference>
<keyword evidence="12" id="KW-1133">Transmembrane helix</keyword>
<dbReference type="Pfam" id="PF03793">
    <property type="entry name" value="PASTA"/>
    <property type="match status" value="4"/>
</dbReference>
<keyword evidence="6 15" id="KW-0418">Kinase</keyword>
<evidence type="ECO:0000256" key="7">
    <source>
        <dbReference type="ARBA" id="ARBA00022840"/>
    </source>
</evidence>
<organism evidence="15 16">
    <name type="scientific">Propioniciclava soli</name>
    <dbReference type="NCBI Taxonomy" id="2775081"/>
    <lineage>
        <taxon>Bacteria</taxon>
        <taxon>Bacillati</taxon>
        <taxon>Actinomycetota</taxon>
        <taxon>Actinomycetes</taxon>
        <taxon>Propionibacteriales</taxon>
        <taxon>Propionibacteriaceae</taxon>
        <taxon>Propioniciclava</taxon>
    </lineage>
</organism>
<dbReference type="PANTHER" id="PTHR43289">
    <property type="entry name" value="MITOGEN-ACTIVATED PROTEIN KINASE KINASE KINASE 20-RELATED"/>
    <property type="match status" value="1"/>
</dbReference>
<feature type="compositionally biased region" description="Pro residues" evidence="11">
    <location>
        <begin position="710"/>
        <end position="719"/>
    </location>
</feature>
<dbReference type="InterPro" id="IPR011009">
    <property type="entry name" value="Kinase-like_dom_sf"/>
</dbReference>
<evidence type="ECO:0000313" key="15">
    <source>
        <dbReference type="EMBL" id="WZW98092.1"/>
    </source>
</evidence>
<dbReference type="PROSITE" id="PS51178">
    <property type="entry name" value="PASTA"/>
    <property type="match status" value="4"/>
</dbReference>